<name>A0A0C3KZZ3_9AGAM</name>
<dbReference type="Proteomes" id="UP000054248">
    <property type="component" value="Unassembled WGS sequence"/>
</dbReference>
<organism evidence="2 3">
    <name type="scientific">Tulasnella calospora MUT 4182</name>
    <dbReference type="NCBI Taxonomy" id="1051891"/>
    <lineage>
        <taxon>Eukaryota</taxon>
        <taxon>Fungi</taxon>
        <taxon>Dikarya</taxon>
        <taxon>Basidiomycota</taxon>
        <taxon>Agaricomycotina</taxon>
        <taxon>Agaricomycetes</taxon>
        <taxon>Cantharellales</taxon>
        <taxon>Tulasnellaceae</taxon>
        <taxon>Tulasnella</taxon>
    </lineage>
</organism>
<dbReference type="Gene3D" id="3.80.10.10">
    <property type="entry name" value="Ribonuclease Inhibitor"/>
    <property type="match status" value="1"/>
</dbReference>
<dbReference type="HOGENOM" id="CLU_032679_0_0_1"/>
<dbReference type="SUPFAM" id="SSF52047">
    <property type="entry name" value="RNI-like"/>
    <property type="match status" value="1"/>
</dbReference>
<gene>
    <name evidence="2" type="ORF">M407DRAFT_7564</name>
</gene>
<evidence type="ECO:0000313" key="2">
    <source>
        <dbReference type="EMBL" id="KIO26993.1"/>
    </source>
</evidence>
<evidence type="ECO:0000313" key="3">
    <source>
        <dbReference type="Proteomes" id="UP000054248"/>
    </source>
</evidence>
<dbReference type="AlphaFoldDB" id="A0A0C3KZZ3"/>
<feature type="region of interest" description="Disordered" evidence="1">
    <location>
        <begin position="377"/>
        <end position="415"/>
    </location>
</feature>
<reference evidence="3" key="2">
    <citation type="submission" date="2015-01" db="EMBL/GenBank/DDBJ databases">
        <title>Evolutionary Origins and Diversification of the Mycorrhizal Mutualists.</title>
        <authorList>
            <consortium name="DOE Joint Genome Institute"/>
            <consortium name="Mycorrhizal Genomics Consortium"/>
            <person name="Kohler A."/>
            <person name="Kuo A."/>
            <person name="Nagy L.G."/>
            <person name="Floudas D."/>
            <person name="Copeland A."/>
            <person name="Barry K.W."/>
            <person name="Cichocki N."/>
            <person name="Veneault-Fourrey C."/>
            <person name="LaButti K."/>
            <person name="Lindquist E.A."/>
            <person name="Lipzen A."/>
            <person name="Lundell T."/>
            <person name="Morin E."/>
            <person name="Murat C."/>
            <person name="Riley R."/>
            <person name="Ohm R."/>
            <person name="Sun H."/>
            <person name="Tunlid A."/>
            <person name="Henrissat B."/>
            <person name="Grigoriev I.V."/>
            <person name="Hibbett D.S."/>
            <person name="Martin F."/>
        </authorList>
    </citation>
    <scope>NUCLEOTIDE SEQUENCE [LARGE SCALE GENOMIC DNA]</scope>
    <source>
        <strain evidence="3">MUT 4182</strain>
    </source>
</reference>
<keyword evidence="3" id="KW-1185">Reference proteome</keyword>
<accession>A0A0C3KZZ3</accession>
<reference evidence="2 3" key="1">
    <citation type="submission" date="2014-04" db="EMBL/GenBank/DDBJ databases">
        <authorList>
            <consortium name="DOE Joint Genome Institute"/>
            <person name="Kuo A."/>
            <person name="Girlanda M."/>
            <person name="Perotto S."/>
            <person name="Kohler A."/>
            <person name="Nagy L.G."/>
            <person name="Floudas D."/>
            <person name="Copeland A."/>
            <person name="Barry K.W."/>
            <person name="Cichocki N."/>
            <person name="Veneault-Fourrey C."/>
            <person name="LaButti K."/>
            <person name="Lindquist E.A."/>
            <person name="Lipzen A."/>
            <person name="Lundell T."/>
            <person name="Morin E."/>
            <person name="Murat C."/>
            <person name="Sun H."/>
            <person name="Tunlid A."/>
            <person name="Henrissat B."/>
            <person name="Grigoriev I.V."/>
            <person name="Hibbett D.S."/>
            <person name="Martin F."/>
            <person name="Nordberg H.P."/>
            <person name="Cantor M.N."/>
            <person name="Hua S.X."/>
        </authorList>
    </citation>
    <scope>NUCLEOTIDE SEQUENCE [LARGE SCALE GENOMIC DNA]</scope>
    <source>
        <strain evidence="2 3">MUT 4182</strain>
    </source>
</reference>
<protein>
    <submittedName>
        <fullName evidence="2">Uncharacterized protein</fullName>
    </submittedName>
</protein>
<dbReference type="EMBL" id="KN823016">
    <property type="protein sequence ID" value="KIO26993.1"/>
    <property type="molecule type" value="Genomic_DNA"/>
</dbReference>
<feature type="compositionally biased region" description="Basic and acidic residues" evidence="1">
    <location>
        <begin position="404"/>
        <end position="415"/>
    </location>
</feature>
<feature type="compositionally biased region" description="Acidic residues" evidence="1">
    <location>
        <begin position="380"/>
        <end position="396"/>
    </location>
</feature>
<dbReference type="InterPro" id="IPR032675">
    <property type="entry name" value="LRR_dom_sf"/>
</dbReference>
<dbReference type="STRING" id="1051891.A0A0C3KZZ3"/>
<proteinExistence type="predicted"/>
<evidence type="ECO:0000256" key="1">
    <source>
        <dbReference type="SAM" id="MobiDB-lite"/>
    </source>
</evidence>
<sequence>MSSTTASESGTRLNSAEPSDIEFLDSFFTDLSPILVGERVNPELRGLHSAGCILAEALNYLEDMHEEPPTSEQLELDSDTMDETWVKDWDVQELLEWTLLEVRAAGLLEEGHELQRLIEQLERRNFWPNNRDLMFALDDPSSLQELHLWGYTLDSWIDTFFTALWRLQLSEVAISFEVLITALEHSPCLGVLVLDGCDLHGEEERMVIAGRLVDLQFIRIDPGDMVRFTSFIHTPALASLAVVADPSTGSDNLPTDLVKNNKDIVSIEICDYDLTGNDWSAIFKHLPSLTRLRVRASYSSDEDLQALTIAQTLPNLTSITLDNELRLTAVLIEQIARTHPQLESIVLRGWDPSNVSAESLAAMSQLVKNVLVETFRLSPEEDSDEETGSDTSDDFSTEGSWLSGDEHVITRDEDT</sequence>